<dbReference type="Gene3D" id="2.100.10.20">
    <property type="entry name" value="Vitelline membrane outer layer protein I (VOMI)"/>
    <property type="match status" value="1"/>
</dbReference>
<evidence type="ECO:0000256" key="1">
    <source>
        <dbReference type="SAM" id="Phobius"/>
    </source>
</evidence>
<keyword evidence="1" id="KW-0472">Membrane</keyword>
<dbReference type="InterPro" id="IPR002048">
    <property type="entry name" value="EF_hand_dom"/>
</dbReference>
<keyword evidence="1" id="KW-0812">Transmembrane</keyword>
<comment type="caution">
    <text evidence="3">The sequence shown here is derived from an EMBL/GenBank/DDBJ whole genome shotgun (WGS) entry which is preliminary data.</text>
</comment>
<keyword evidence="4" id="KW-1185">Reference proteome</keyword>
<dbReference type="SMART" id="SM00054">
    <property type="entry name" value="EFh"/>
    <property type="match status" value="1"/>
</dbReference>
<dbReference type="InterPro" id="IPR018247">
    <property type="entry name" value="EF_Hand_1_Ca_BS"/>
</dbReference>
<dbReference type="EMBL" id="LSYV01000028">
    <property type="protein sequence ID" value="KXZ48481.1"/>
    <property type="molecule type" value="Genomic_DNA"/>
</dbReference>
<evidence type="ECO:0000313" key="4">
    <source>
        <dbReference type="Proteomes" id="UP000075714"/>
    </source>
</evidence>
<dbReference type="STRING" id="33097.A0A150GF46"/>
<protein>
    <recommendedName>
        <fullName evidence="2">EF-hand domain-containing protein</fullName>
    </recommendedName>
</protein>
<organism evidence="3 4">
    <name type="scientific">Gonium pectorale</name>
    <name type="common">Green alga</name>
    <dbReference type="NCBI Taxonomy" id="33097"/>
    <lineage>
        <taxon>Eukaryota</taxon>
        <taxon>Viridiplantae</taxon>
        <taxon>Chlorophyta</taxon>
        <taxon>core chlorophytes</taxon>
        <taxon>Chlorophyceae</taxon>
        <taxon>CS clade</taxon>
        <taxon>Chlamydomonadales</taxon>
        <taxon>Volvocaceae</taxon>
        <taxon>Gonium</taxon>
    </lineage>
</organism>
<reference evidence="4" key="1">
    <citation type="journal article" date="2016" name="Nat. Commun.">
        <title>The Gonium pectorale genome demonstrates co-option of cell cycle regulation during the evolution of multicellularity.</title>
        <authorList>
            <person name="Hanschen E.R."/>
            <person name="Marriage T.N."/>
            <person name="Ferris P.J."/>
            <person name="Hamaji T."/>
            <person name="Toyoda A."/>
            <person name="Fujiyama A."/>
            <person name="Neme R."/>
            <person name="Noguchi H."/>
            <person name="Minakuchi Y."/>
            <person name="Suzuki M."/>
            <person name="Kawai-Toyooka H."/>
            <person name="Smith D.R."/>
            <person name="Sparks H."/>
            <person name="Anderson J."/>
            <person name="Bakaric R."/>
            <person name="Luria V."/>
            <person name="Karger A."/>
            <person name="Kirschner M.W."/>
            <person name="Durand P.M."/>
            <person name="Michod R.E."/>
            <person name="Nozaki H."/>
            <person name="Olson B.J."/>
        </authorList>
    </citation>
    <scope>NUCLEOTIDE SEQUENCE [LARGE SCALE GENOMIC DNA]</scope>
    <source>
        <strain evidence="4">NIES-2863</strain>
    </source>
</reference>
<name>A0A150GF46_GONPE</name>
<accession>A0A150GF46</accession>
<dbReference type="GO" id="GO:0005509">
    <property type="term" value="F:calcium ion binding"/>
    <property type="evidence" value="ECO:0007669"/>
    <property type="project" value="InterPro"/>
</dbReference>
<dbReference type="Proteomes" id="UP000075714">
    <property type="component" value="Unassembled WGS sequence"/>
</dbReference>
<dbReference type="AlphaFoldDB" id="A0A150GF46"/>
<proteinExistence type="predicted"/>
<dbReference type="PROSITE" id="PS00018">
    <property type="entry name" value="EF_HAND_1"/>
    <property type="match status" value="1"/>
</dbReference>
<dbReference type="PROSITE" id="PS50222">
    <property type="entry name" value="EF_HAND_2"/>
    <property type="match status" value="1"/>
</dbReference>
<dbReference type="InterPro" id="IPR036706">
    <property type="entry name" value="VOMI_sf"/>
</dbReference>
<gene>
    <name evidence="3" type="ORF">GPECTOR_27g651</name>
</gene>
<feature type="transmembrane region" description="Helical" evidence="1">
    <location>
        <begin position="49"/>
        <end position="76"/>
    </location>
</feature>
<sequence length="779" mass="85092">MIAVGAQNRDQKLMKILEELDRDGSGQIDVAELIEMLESVQRSRKERRYMCYGMIAMFVFGVVLIGTIIGLTYAMLYSLKDTEVKGGVMFVKNSDGATAEVVRTGSAEFSVMDGAMVQRVITPDSATNNAMGNVLRTADYMGKPQSLNSEIDIKELLELKYLLINGSGNAQLGLVVHGVARVPQEGSLHGTVLHIVTAAGTITLDGTIIAFSTAIANIFAEAGFRVSSTRRALLGSYAVLGFFNTIKDVAAAGKPPSEPEPKLPSENFIMKLKIYEPCVIPDQPDDDRCIYIPPQKPASQVFPNNQGNNHRRHNRHETTISYGDKIRVMYDFGIYPLWQKIEVMSGKTVYSWQENVLPGGNSTNEVAQYYCGNYSAASTGVAGFDPKSVLNYTYIGVDSVGEQIARHFELNVLQVSDKSGKTEVMRINYWDAVSTFAPLRFEFTHKDIGSVTIDVVEFRSIDASSPEANPEMFDVPALRPNFTCPNYPSIPRLSTPFMARGAVVPVDVPTGADPDTSRRMIAQSFALAQQWDKLDHVNGTGDWPQWALDMYGGVHPAKRAETAARRMLGECGSKLTYGLDVEPCGFDYWAYSRGAFGLSVRCGGNSDVVIKGCLSIGVGLPDDNWLVKKLGVDLSIDIASVCVGYNAKEKYFFIESTLTLNLIVFKAELSIQINFSSCCVWIASVTLEASIGVSFLNIWVTIGDIGFWGDWQKASYPCSKFSYNKARGSMEVLALPINSYQLRVEPEQGASDDTALNGISVGCMSGTANTVEGNNGYGG</sequence>
<feature type="domain" description="EF-hand" evidence="2">
    <location>
        <begin position="8"/>
        <end position="43"/>
    </location>
</feature>
<evidence type="ECO:0000259" key="2">
    <source>
        <dbReference type="PROSITE" id="PS50222"/>
    </source>
</evidence>
<evidence type="ECO:0000313" key="3">
    <source>
        <dbReference type="EMBL" id="KXZ48481.1"/>
    </source>
</evidence>
<keyword evidence="1" id="KW-1133">Transmembrane helix</keyword>